<dbReference type="AlphaFoldDB" id="A0A445H9F2"/>
<gene>
    <name evidence="1" type="ORF">D0Y65_039518</name>
</gene>
<dbReference type="PANTHER" id="PTHR33736">
    <property type="entry name" value="F-BOX PROTEIN-RELATED"/>
    <property type="match status" value="1"/>
</dbReference>
<accession>A0A445H9F2</accession>
<sequence length="142" mass="16255">MVLRGGVMEKQATRRRGWIRAFWGKRALNMSSVRAVSVERHWLRGEVKVWFATVVGGGERGSTIEVVLCNVTVTFEGKMQVREVCADEGYGWKEKAVLDEATEGVTNKRVTRKNKLTRVAQSTDMYVRIKWNLTLNPKNHIF</sequence>
<dbReference type="PANTHER" id="PTHR33736:SF13">
    <property type="entry name" value="OS11G0155100 PROTEIN"/>
    <property type="match status" value="1"/>
</dbReference>
<dbReference type="EMBL" id="QZWG01000014">
    <property type="protein sequence ID" value="RZB70318.1"/>
    <property type="molecule type" value="Genomic_DNA"/>
</dbReference>
<reference evidence="1 2" key="1">
    <citation type="submission" date="2018-09" db="EMBL/GenBank/DDBJ databases">
        <title>A high-quality reference genome of wild soybean provides a powerful tool to mine soybean genomes.</title>
        <authorList>
            <person name="Xie M."/>
            <person name="Chung C.Y.L."/>
            <person name="Li M.-W."/>
            <person name="Wong F.-L."/>
            <person name="Chan T.-F."/>
            <person name="Lam H.-M."/>
        </authorList>
    </citation>
    <scope>NUCLEOTIDE SEQUENCE [LARGE SCALE GENOMIC DNA]</scope>
    <source>
        <strain evidence="2">cv. W05</strain>
        <tissue evidence="1">Hypocotyl of etiolated seedlings</tissue>
    </source>
</reference>
<evidence type="ECO:0000313" key="2">
    <source>
        <dbReference type="Proteomes" id="UP000289340"/>
    </source>
</evidence>
<evidence type="ECO:0000313" key="1">
    <source>
        <dbReference type="EMBL" id="RZB70318.1"/>
    </source>
</evidence>
<name>A0A445H9F2_GLYSO</name>
<comment type="caution">
    <text evidence="1">The sequence shown here is derived from an EMBL/GenBank/DDBJ whole genome shotgun (WGS) entry which is preliminary data.</text>
</comment>
<dbReference type="InterPro" id="IPR045283">
    <property type="entry name" value="AT3G44326-like"/>
</dbReference>
<dbReference type="Proteomes" id="UP000289340">
    <property type="component" value="Chromosome 14"/>
</dbReference>
<protein>
    <submittedName>
        <fullName evidence="1">Short-chain dehydrogenase/reductase family 42E member 1 isoform B</fullName>
    </submittedName>
</protein>
<keyword evidence="2" id="KW-1185">Reference proteome</keyword>
<proteinExistence type="predicted"/>
<organism evidence="1 2">
    <name type="scientific">Glycine soja</name>
    <name type="common">Wild soybean</name>
    <dbReference type="NCBI Taxonomy" id="3848"/>
    <lineage>
        <taxon>Eukaryota</taxon>
        <taxon>Viridiplantae</taxon>
        <taxon>Streptophyta</taxon>
        <taxon>Embryophyta</taxon>
        <taxon>Tracheophyta</taxon>
        <taxon>Spermatophyta</taxon>
        <taxon>Magnoliopsida</taxon>
        <taxon>eudicotyledons</taxon>
        <taxon>Gunneridae</taxon>
        <taxon>Pentapetalae</taxon>
        <taxon>rosids</taxon>
        <taxon>fabids</taxon>
        <taxon>Fabales</taxon>
        <taxon>Fabaceae</taxon>
        <taxon>Papilionoideae</taxon>
        <taxon>50 kb inversion clade</taxon>
        <taxon>NPAAA clade</taxon>
        <taxon>indigoferoid/millettioid clade</taxon>
        <taxon>Phaseoleae</taxon>
        <taxon>Glycine</taxon>
        <taxon>Glycine subgen. Soja</taxon>
    </lineage>
</organism>